<comment type="caution">
    <text evidence="1">The sequence shown here is derived from an EMBL/GenBank/DDBJ whole genome shotgun (WGS) entry which is preliminary data.</text>
</comment>
<organism evidence="1 2">
    <name type="scientific">Candidatus Collierbacteria bacterium RIFOXYB1_FULL_49_13</name>
    <dbReference type="NCBI Taxonomy" id="1817728"/>
    <lineage>
        <taxon>Bacteria</taxon>
        <taxon>Candidatus Collieribacteriota</taxon>
    </lineage>
</organism>
<dbReference type="EMBL" id="MFAM01000039">
    <property type="protein sequence ID" value="OGD78681.1"/>
    <property type="molecule type" value="Genomic_DNA"/>
</dbReference>
<dbReference type="Proteomes" id="UP000176682">
    <property type="component" value="Unassembled WGS sequence"/>
</dbReference>
<evidence type="ECO:0000313" key="1">
    <source>
        <dbReference type="EMBL" id="OGD78681.1"/>
    </source>
</evidence>
<accession>A0A1F5FGG3</accession>
<dbReference type="AlphaFoldDB" id="A0A1F5FGG3"/>
<gene>
    <name evidence="1" type="ORF">A2368_02090</name>
</gene>
<protein>
    <submittedName>
        <fullName evidence="1">Uncharacterized protein</fullName>
    </submittedName>
</protein>
<evidence type="ECO:0000313" key="2">
    <source>
        <dbReference type="Proteomes" id="UP000176682"/>
    </source>
</evidence>
<sequence>MKTVGDCLLKESHINKKIRAAVIDVGTLKSKFEVREYDNELNSQVICRMKELTTKRVDW</sequence>
<name>A0A1F5FGG3_9BACT</name>
<reference evidence="1 2" key="1">
    <citation type="journal article" date="2016" name="Nat. Commun.">
        <title>Thousands of microbial genomes shed light on interconnected biogeochemical processes in an aquifer system.</title>
        <authorList>
            <person name="Anantharaman K."/>
            <person name="Brown C.T."/>
            <person name="Hug L.A."/>
            <person name="Sharon I."/>
            <person name="Castelle C.J."/>
            <person name="Probst A.J."/>
            <person name="Thomas B.C."/>
            <person name="Singh A."/>
            <person name="Wilkins M.J."/>
            <person name="Karaoz U."/>
            <person name="Brodie E.L."/>
            <person name="Williams K.H."/>
            <person name="Hubbard S.S."/>
            <person name="Banfield J.F."/>
        </authorList>
    </citation>
    <scope>NUCLEOTIDE SEQUENCE [LARGE SCALE GENOMIC DNA]</scope>
</reference>
<proteinExistence type="predicted"/>